<dbReference type="OrthoDB" id="671439at2759"/>
<gene>
    <name evidence="4" type="ORF">EUTSA_v10007649mg</name>
</gene>
<dbReference type="PANTHER" id="PTHR31623:SF17">
    <property type="entry name" value="F21J9.9"/>
    <property type="match status" value="1"/>
</dbReference>
<proteinExistence type="inferred from homology"/>
<evidence type="ECO:0000313" key="5">
    <source>
        <dbReference type="Proteomes" id="UP000030689"/>
    </source>
</evidence>
<comment type="similarity">
    <text evidence="1">Belongs to the plant acyltransferase family.</text>
</comment>
<organism evidence="4 5">
    <name type="scientific">Eutrema salsugineum</name>
    <name type="common">Saltwater cress</name>
    <name type="synonym">Sisymbrium salsugineum</name>
    <dbReference type="NCBI Taxonomy" id="72664"/>
    <lineage>
        <taxon>Eukaryota</taxon>
        <taxon>Viridiplantae</taxon>
        <taxon>Streptophyta</taxon>
        <taxon>Embryophyta</taxon>
        <taxon>Tracheophyta</taxon>
        <taxon>Spermatophyta</taxon>
        <taxon>Magnoliopsida</taxon>
        <taxon>eudicotyledons</taxon>
        <taxon>Gunneridae</taxon>
        <taxon>Pentapetalae</taxon>
        <taxon>rosids</taxon>
        <taxon>malvids</taxon>
        <taxon>Brassicales</taxon>
        <taxon>Brassicaceae</taxon>
        <taxon>Eutremeae</taxon>
        <taxon>Eutrema</taxon>
    </lineage>
</organism>
<sequence length="441" mass="50298">MEFEITVTSEELIKPSSLNINHLPYHYLSFLDQIAPSSFMPFLFFYHSKRNLSDRERADHIKSSLSEILNLFYPLAGRIKNSGDVVLCNDVGVSFVEAKAGCDMSQILENPNPYELDMFLPFKFDEVGDVPLKIQLTFFECGGLALGIGLCHKLCDAMSGLIFIRSWAAFARGDTDKIVTPSFDIAKMFPPRDMEDFNMATSITNENLVTRRFVFSKSSVESLRERFSGNKKFRATRVEALSAFLWSRFVATINRDDKTQKIYTLKHLVNLRRKADPFIPEHMFGNILSFSVTVPKMIINEDDDEAKPSLVEQIREEIRKIDALYVNKIQEDSRAHLEFRNKHFSGFFKGEIVSLTLTSLCKFPVYDADFGWGKPLWFASTSMIDENQGAFIDTKEGDGIEALINLDQNHMSRFESDGELLRYVSSNPSVYVSASRETCNQ</sequence>
<accession>V4KVK6</accession>
<dbReference type="KEGG" id="eus:EUTSA_v10007649mg"/>
<dbReference type="Proteomes" id="UP000030689">
    <property type="component" value="Unassembled WGS sequence"/>
</dbReference>
<dbReference type="Gramene" id="ESQ34047">
    <property type="protein sequence ID" value="ESQ34047"/>
    <property type="gene ID" value="EUTSA_v10007649mg"/>
</dbReference>
<protein>
    <submittedName>
        <fullName evidence="4">Uncharacterized protein</fullName>
    </submittedName>
</protein>
<reference evidence="4 5" key="1">
    <citation type="journal article" date="2013" name="Front. Plant Sci.">
        <title>The Reference Genome of the Halophytic Plant Eutrema salsugineum.</title>
        <authorList>
            <person name="Yang R."/>
            <person name="Jarvis D.E."/>
            <person name="Chen H."/>
            <person name="Beilstein M.A."/>
            <person name="Grimwood J."/>
            <person name="Jenkins J."/>
            <person name="Shu S."/>
            <person name="Prochnik S."/>
            <person name="Xin M."/>
            <person name="Ma C."/>
            <person name="Schmutz J."/>
            <person name="Wing R.A."/>
            <person name="Mitchell-Olds T."/>
            <person name="Schumaker K.S."/>
            <person name="Wang X."/>
        </authorList>
    </citation>
    <scope>NUCLEOTIDE SEQUENCE [LARGE SCALE GENOMIC DNA]</scope>
</reference>
<dbReference type="PANTHER" id="PTHR31623">
    <property type="entry name" value="F21J9.9"/>
    <property type="match status" value="1"/>
</dbReference>
<evidence type="ECO:0000256" key="1">
    <source>
        <dbReference type="ARBA" id="ARBA00009861"/>
    </source>
</evidence>
<evidence type="ECO:0000313" key="4">
    <source>
        <dbReference type="EMBL" id="ESQ34047.1"/>
    </source>
</evidence>
<keyword evidence="3" id="KW-0012">Acyltransferase</keyword>
<name>V4KVK6_EUTSA</name>
<keyword evidence="2" id="KW-0808">Transferase</keyword>
<dbReference type="OMA" id="KEAQVKC"/>
<evidence type="ECO:0000256" key="3">
    <source>
        <dbReference type="ARBA" id="ARBA00023315"/>
    </source>
</evidence>
<dbReference type="AlphaFoldDB" id="V4KVK6"/>
<dbReference type="InterPro" id="IPR023213">
    <property type="entry name" value="CAT-like_dom_sf"/>
</dbReference>
<dbReference type="eggNOG" id="ENOG502QSKU">
    <property type="taxonomic scope" value="Eukaryota"/>
</dbReference>
<keyword evidence="5" id="KW-1185">Reference proteome</keyword>
<dbReference type="EMBL" id="KI517683">
    <property type="protein sequence ID" value="ESQ34047.1"/>
    <property type="molecule type" value="Genomic_DNA"/>
</dbReference>
<evidence type="ECO:0000256" key="2">
    <source>
        <dbReference type="ARBA" id="ARBA00022679"/>
    </source>
</evidence>
<dbReference type="Gene3D" id="3.30.559.10">
    <property type="entry name" value="Chloramphenicol acetyltransferase-like domain"/>
    <property type="match status" value="2"/>
</dbReference>
<dbReference type="Pfam" id="PF02458">
    <property type="entry name" value="Transferase"/>
    <property type="match status" value="1"/>
</dbReference>
<dbReference type="GO" id="GO:0016746">
    <property type="term" value="F:acyltransferase activity"/>
    <property type="evidence" value="ECO:0007669"/>
    <property type="project" value="UniProtKB-KW"/>
</dbReference>